<comment type="caution">
    <text evidence="1">The sequence shown here is derived from an EMBL/GenBank/DDBJ whole genome shotgun (WGS) entry which is preliminary data.</text>
</comment>
<dbReference type="Proteomes" id="UP000823775">
    <property type="component" value="Unassembled WGS sequence"/>
</dbReference>
<name>A0ABS8Y4I1_DATST</name>
<proteinExistence type="predicted"/>
<protein>
    <submittedName>
        <fullName evidence="1">Uncharacterized protein</fullName>
    </submittedName>
</protein>
<sequence length="84" mass="9078">LEPWLDYGSCCDCYNWASSLGSTMGYNVISNNWTLGLGLTMGHNGPTVTGPRALAQLWAITQALKLDVALTASLLFLQTSYYSA</sequence>
<accession>A0ABS8Y4I1</accession>
<evidence type="ECO:0000313" key="2">
    <source>
        <dbReference type="Proteomes" id="UP000823775"/>
    </source>
</evidence>
<organism evidence="1 2">
    <name type="scientific">Datura stramonium</name>
    <name type="common">Jimsonweed</name>
    <name type="synonym">Common thornapple</name>
    <dbReference type="NCBI Taxonomy" id="4076"/>
    <lineage>
        <taxon>Eukaryota</taxon>
        <taxon>Viridiplantae</taxon>
        <taxon>Streptophyta</taxon>
        <taxon>Embryophyta</taxon>
        <taxon>Tracheophyta</taxon>
        <taxon>Spermatophyta</taxon>
        <taxon>Magnoliopsida</taxon>
        <taxon>eudicotyledons</taxon>
        <taxon>Gunneridae</taxon>
        <taxon>Pentapetalae</taxon>
        <taxon>asterids</taxon>
        <taxon>lamiids</taxon>
        <taxon>Solanales</taxon>
        <taxon>Solanaceae</taxon>
        <taxon>Solanoideae</taxon>
        <taxon>Datureae</taxon>
        <taxon>Datura</taxon>
    </lineage>
</organism>
<dbReference type="EMBL" id="JACEIK010027706">
    <property type="protein sequence ID" value="MCE5166631.1"/>
    <property type="molecule type" value="Genomic_DNA"/>
</dbReference>
<feature type="non-terminal residue" evidence="1">
    <location>
        <position position="1"/>
    </location>
</feature>
<keyword evidence="2" id="KW-1185">Reference proteome</keyword>
<reference evidence="1 2" key="1">
    <citation type="journal article" date="2021" name="BMC Genomics">
        <title>Datura genome reveals duplications of psychoactive alkaloid biosynthetic genes and high mutation rate following tissue culture.</title>
        <authorList>
            <person name="Rajewski A."/>
            <person name="Carter-House D."/>
            <person name="Stajich J."/>
            <person name="Litt A."/>
        </authorList>
    </citation>
    <scope>NUCLEOTIDE SEQUENCE [LARGE SCALE GENOMIC DNA]</scope>
    <source>
        <strain evidence="1">AR-01</strain>
    </source>
</reference>
<evidence type="ECO:0000313" key="1">
    <source>
        <dbReference type="EMBL" id="MCE5166631.1"/>
    </source>
</evidence>
<gene>
    <name evidence="1" type="ORF">HAX54_022900</name>
</gene>
<feature type="non-terminal residue" evidence="1">
    <location>
        <position position="84"/>
    </location>
</feature>